<dbReference type="Gene3D" id="3.40.220.10">
    <property type="entry name" value="Leucine Aminopeptidase, subunit E, domain 1"/>
    <property type="match status" value="1"/>
</dbReference>
<dbReference type="PANTHER" id="PTHR11106">
    <property type="entry name" value="GANGLIOSIDE INDUCED DIFFERENTIATION ASSOCIATED PROTEIN 2-RELATED"/>
    <property type="match status" value="1"/>
</dbReference>
<reference evidence="2 3" key="1">
    <citation type="submission" date="2018-10" db="EMBL/GenBank/DDBJ databases">
        <title>Genomic Encyclopedia of Type Strains, Phase IV (KMG-IV): sequencing the most valuable type-strain genomes for metagenomic binning, comparative biology and taxonomic classification.</title>
        <authorList>
            <person name="Goeker M."/>
        </authorList>
    </citation>
    <scope>NUCLEOTIDE SEQUENCE [LARGE SCALE GENOMIC DNA]</scope>
    <source>
        <strain evidence="2 3">DSM 3303</strain>
    </source>
</reference>
<dbReference type="GO" id="GO:0061463">
    <property type="term" value="F:O-acetyl-ADP-ribose deacetylase activity"/>
    <property type="evidence" value="ECO:0007669"/>
    <property type="project" value="TreeGrafter"/>
</dbReference>
<protein>
    <submittedName>
        <fullName evidence="2">O-acetyl-ADP-ribose deacetylase (Regulator of RNase III)</fullName>
    </submittedName>
</protein>
<comment type="caution">
    <text evidence="2">The sequence shown here is derived from an EMBL/GenBank/DDBJ whole genome shotgun (WGS) entry which is preliminary data.</text>
</comment>
<dbReference type="RefSeq" id="WP_120809488.1">
    <property type="nucleotide sequence ID" value="NZ_RBID01000011.1"/>
</dbReference>
<dbReference type="PROSITE" id="PS51154">
    <property type="entry name" value="MACRO"/>
    <property type="match status" value="1"/>
</dbReference>
<dbReference type="EMBL" id="RBID01000011">
    <property type="protein sequence ID" value="RKQ60737.1"/>
    <property type="molecule type" value="Genomic_DNA"/>
</dbReference>
<dbReference type="SMART" id="SM00506">
    <property type="entry name" value="A1pp"/>
    <property type="match status" value="1"/>
</dbReference>
<dbReference type="InterPro" id="IPR043472">
    <property type="entry name" value="Macro_dom-like"/>
</dbReference>
<dbReference type="AlphaFoldDB" id="A0A495BHC0"/>
<evidence type="ECO:0000313" key="2">
    <source>
        <dbReference type="EMBL" id="RKQ60737.1"/>
    </source>
</evidence>
<sequence>MLTVRNGVRVEVWRGDITQLDVSAIVNAANVSLRGSGGVDAAVHRAAGGELLSACLQLKGCAAGEVCVTPGFALPARWIFHAVGPRWKGGEDNEAQLLVSCYHKSLQLAAEKQVASIAFAAISCGANHFPPLAAANIAWHVVETYLAAPPPTLRKIVFVAFDEEVHRAWQKVLVGIS</sequence>
<gene>
    <name evidence="2" type="ORF">C8E02_0488</name>
</gene>
<dbReference type="InterPro" id="IPR002589">
    <property type="entry name" value="Macro_dom"/>
</dbReference>
<dbReference type="PANTHER" id="PTHR11106:SF27">
    <property type="entry name" value="MACRO DOMAIN-CONTAINING PROTEIN"/>
    <property type="match status" value="1"/>
</dbReference>
<evidence type="ECO:0000259" key="1">
    <source>
        <dbReference type="PROSITE" id="PS51154"/>
    </source>
</evidence>
<feature type="domain" description="Macro" evidence="1">
    <location>
        <begin position="1"/>
        <end position="177"/>
    </location>
</feature>
<dbReference type="Proteomes" id="UP000279384">
    <property type="component" value="Unassembled WGS sequence"/>
</dbReference>
<dbReference type="Pfam" id="PF01661">
    <property type="entry name" value="Macro"/>
    <property type="match status" value="1"/>
</dbReference>
<evidence type="ECO:0000313" key="3">
    <source>
        <dbReference type="Proteomes" id="UP000279384"/>
    </source>
</evidence>
<dbReference type="SUPFAM" id="SSF52949">
    <property type="entry name" value="Macro domain-like"/>
    <property type="match status" value="1"/>
</dbReference>
<accession>A0A495BHC0</accession>
<proteinExistence type="predicted"/>
<organism evidence="2 3">
    <name type="scientific">Vogesella indigofera</name>
    <name type="common">Pseudomonas indigofera</name>
    <dbReference type="NCBI Taxonomy" id="45465"/>
    <lineage>
        <taxon>Bacteria</taxon>
        <taxon>Pseudomonadati</taxon>
        <taxon>Pseudomonadota</taxon>
        <taxon>Betaproteobacteria</taxon>
        <taxon>Neisseriales</taxon>
        <taxon>Chromobacteriaceae</taxon>
        <taxon>Vogesella</taxon>
    </lineage>
</organism>
<dbReference type="CDD" id="cd02908">
    <property type="entry name" value="Macro_OAADPr_deacetylase"/>
    <property type="match status" value="1"/>
</dbReference>
<name>A0A495BHC0_VOGIN</name>